<dbReference type="AlphaFoldDB" id="A0A518H1M0"/>
<gene>
    <name evidence="2" type="ORF">ElP_26280</name>
</gene>
<keyword evidence="3" id="KW-1185">Reference proteome</keyword>
<organism evidence="2 3">
    <name type="scientific">Tautonia plasticadhaerens</name>
    <dbReference type="NCBI Taxonomy" id="2527974"/>
    <lineage>
        <taxon>Bacteria</taxon>
        <taxon>Pseudomonadati</taxon>
        <taxon>Planctomycetota</taxon>
        <taxon>Planctomycetia</taxon>
        <taxon>Isosphaerales</taxon>
        <taxon>Isosphaeraceae</taxon>
        <taxon>Tautonia</taxon>
    </lineage>
</organism>
<sequence>MIAETCDRPRPGGPRSTRAALGLIVMVVVPGLRAQEVPPPGPVDLPPSVISRAEGTPGGGPDVVVPPPSDPGFSPVLGDDRGPQGIPAVSYAEAGLKAGKLAEPGSTVELDIADGEAEPADLYRWIQVEGPRVELKRPDGRTVEVEVPGGASRLSFLRIEARAGAVRVVRFVVPVEGGEPSGPARADAGDDQVGLVGHRVTLNGSASRPDSGLVLRWIQVAGPPILAPKQEREYYSFVPTAQGLYQFALVVGVGGEISEPDGVSVLVGSAPMGSGLSPAAMNGTMNPASPATMAGSAPPNDPAVTSPEAVVASALPGLAEGDRLAGEVADVFQAVAERSTLYTSFGDAQSELSRRLDVVIPSDPARRLAWSQALLQPLTGFTIAQMQSVGLDVRQPASMDRPLTPPQRERMEDQFQALARAFREASGRSLK</sequence>
<dbReference type="EMBL" id="CP036426">
    <property type="protein sequence ID" value="QDV34734.1"/>
    <property type="molecule type" value="Genomic_DNA"/>
</dbReference>
<protein>
    <submittedName>
        <fullName evidence="2">Uncharacterized protein</fullName>
    </submittedName>
</protein>
<accession>A0A518H1M0</accession>
<dbReference type="KEGG" id="tpla:ElP_26280"/>
<dbReference type="OrthoDB" id="277453at2"/>
<feature type="region of interest" description="Disordered" evidence="1">
    <location>
        <begin position="35"/>
        <end position="65"/>
    </location>
</feature>
<dbReference type="InterPro" id="IPR013783">
    <property type="entry name" value="Ig-like_fold"/>
</dbReference>
<name>A0A518H1M0_9BACT</name>
<evidence type="ECO:0000256" key="1">
    <source>
        <dbReference type="SAM" id="MobiDB-lite"/>
    </source>
</evidence>
<dbReference type="Proteomes" id="UP000317835">
    <property type="component" value="Chromosome"/>
</dbReference>
<reference evidence="2 3" key="1">
    <citation type="submission" date="2019-02" db="EMBL/GenBank/DDBJ databases">
        <title>Deep-cultivation of Planctomycetes and their phenomic and genomic characterization uncovers novel biology.</title>
        <authorList>
            <person name="Wiegand S."/>
            <person name="Jogler M."/>
            <person name="Boedeker C."/>
            <person name="Pinto D."/>
            <person name="Vollmers J."/>
            <person name="Rivas-Marin E."/>
            <person name="Kohn T."/>
            <person name="Peeters S.H."/>
            <person name="Heuer A."/>
            <person name="Rast P."/>
            <person name="Oberbeckmann S."/>
            <person name="Bunk B."/>
            <person name="Jeske O."/>
            <person name="Meyerdierks A."/>
            <person name="Storesund J.E."/>
            <person name="Kallscheuer N."/>
            <person name="Luecker S."/>
            <person name="Lage O.M."/>
            <person name="Pohl T."/>
            <person name="Merkel B.J."/>
            <person name="Hornburger P."/>
            <person name="Mueller R.-W."/>
            <person name="Bruemmer F."/>
            <person name="Labrenz M."/>
            <person name="Spormann A.M."/>
            <person name="Op den Camp H."/>
            <person name="Overmann J."/>
            <person name="Amann R."/>
            <person name="Jetten M.S.M."/>
            <person name="Mascher T."/>
            <person name="Medema M.H."/>
            <person name="Devos D.P."/>
            <person name="Kaster A.-K."/>
            <person name="Ovreas L."/>
            <person name="Rohde M."/>
            <person name="Galperin M.Y."/>
            <person name="Jogler C."/>
        </authorList>
    </citation>
    <scope>NUCLEOTIDE SEQUENCE [LARGE SCALE GENOMIC DNA]</scope>
    <source>
        <strain evidence="2 3">ElP</strain>
    </source>
</reference>
<evidence type="ECO:0000313" key="2">
    <source>
        <dbReference type="EMBL" id="QDV34734.1"/>
    </source>
</evidence>
<evidence type="ECO:0000313" key="3">
    <source>
        <dbReference type="Proteomes" id="UP000317835"/>
    </source>
</evidence>
<dbReference type="RefSeq" id="WP_145269826.1">
    <property type="nucleotide sequence ID" value="NZ_CP036426.1"/>
</dbReference>
<proteinExistence type="predicted"/>
<dbReference type="Gene3D" id="2.60.40.10">
    <property type="entry name" value="Immunoglobulins"/>
    <property type="match status" value="1"/>
</dbReference>